<keyword evidence="8" id="KW-0902">Two-component regulatory system</keyword>
<dbReference type="PROSITE" id="PS50005">
    <property type="entry name" value="TPR"/>
    <property type="match status" value="1"/>
</dbReference>
<dbReference type="InterPro" id="IPR003594">
    <property type="entry name" value="HATPase_dom"/>
</dbReference>
<comment type="caution">
    <text evidence="12">The sequence shown here is derived from an EMBL/GenBank/DDBJ whole genome shotgun (WGS) entry which is preliminary data.</text>
</comment>
<name>A0ABQ1MM59_9BACT</name>
<dbReference type="EMBL" id="BMFD01000006">
    <property type="protein sequence ID" value="GGC42162.1"/>
    <property type="molecule type" value="Genomic_DNA"/>
</dbReference>
<keyword evidence="13" id="KW-1185">Reference proteome</keyword>
<comment type="catalytic activity">
    <reaction evidence="1">
        <text>ATP + protein L-histidine = ADP + protein N-phospho-L-histidine.</text>
        <dbReference type="EC" id="2.7.13.3"/>
    </reaction>
</comment>
<dbReference type="SUPFAM" id="SSF55874">
    <property type="entry name" value="ATPase domain of HSP90 chaperone/DNA topoisomerase II/histidine kinase"/>
    <property type="match status" value="1"/>
</dbReference>
<reference evidence="13" key="1">
    <citation type="journal article" date="2019" name="Int. J. Syst. Evol. Microbiol.">
        <title>The Global Catalogue of Microorganisms (GCM) 10K type strain sequencing project: providing services to taxonomists for standard genome sequencing and annotation.</title>
        <authorList>
            <consortium name="The Broad Institute Genomics Platform"/>
            <consortium name="The Broad Institute Genome Sequencing Center for Infectious Disease"/>
            <person name="Wu L."/>
            <person name="Ma J."/>
        </authorList>
    </citation>
    <scope>NUCLEOTIDE SEQUENCE [LARGE SCALE GENOMIC DNA]</scope>
    <source>
        <strain evidence="13">CGMCC 1.12479</strain>
    </source>
</reference>
<dbReference type="Pfam" id="PF02518">
    <property type="entry name" value="HATPase_c"/>
    <property type="match status" value="1"/>
</dbReference>
<dbReference type="InterPro" id="IPR011990">
    <property type="entry name" value="TPR-like_helical_dom_sf"/>
</dbReference>
<dbReference type="SUPFAM" id="SSF48452">
    <property type="entry name" value="TPR-like"/>
    <property type="match status" value="1"/>
</dbReference>
<proteinExistence type="predicted"/>
<dbReference type="InterPro" id="IPR036890">
    <property type="entry name" value="HATPase_C_sf"/>
</dbReference>
<dbReference type="InterPro" id="IPR019734">
    <property type="entry name" value="TPR_rpt"/>
</dbReference>
<evidence type="ECO:0000256" key="2">
    <source>
        <dbReference type="ARBA" id="ARBA00012438"/>
    </source>
</evidence>
<evidence type="ECO:0000256" key="4">
    <source>
        <dbReference type="ARBA" id="ARBA00022679"/>
    </source>
</evidence>
<dbReference type="Gene3D" id="1.25.40.10">
    <property type="entry name" value="Tetratricopeptide repeat domain"/>
    <property type="match status" value="1"/>
</dbReference>
<evidence type="ECO:0000256" key="1">
    <source>
        <dbReference type="ARBA" id="ARBA00000085"/>
    </source>
</evidence>
<evidence type="ECO:0000313" key="12">
    <source>
        <dbReference type="EMBL" id="GGC42162.1"/>
    </source>
</evidence>
<keyword evidence="10" id="KW-0812">Transmembrane</keyword>
<dbReference type="Proteomes" id="UP000635885">
    <property type="component" value="Unassembled WGS sequence"/>
</dbReference>
<keyword evidence="10" id="KW-0472">Membrane</keyword>
<organism evidence="12 13">
    <name type="scientific">Belliella aquatica</name>
    <dbReference type="NCBI Taxonomy" id="1323734"/>
    <lineage>
        <taxon>Bacteria</taxon>
        <taxon>Pseudomonadati</taxon>
        <taxon>Bacteroidota</taxon>
        <taxon>Cytophagia</taxon>
        <taxon>Cytophagales</taxon>
        <taxon>Cyclobacteriaceae</taxon>
        <taxon>Belliella</taxon>
    </lineage>
</organism>
<keyword evidence="7" id="KW-0067">ATP-binding</keyword>
<keyword evidence="3" id="KW-0597">Phosphoprotein</keyword>
<keyword evidence="6" id="KW-0418">Kinase</keyword>
<feature type="transmembrane region" description="Helical" evidence="10">
    <location>
        <begin position="451"/>
        <end position="471"/>
    </location>
</feature>
<dbReference type="PANTHER" id="PTHR24421:SF10">
    <property type="entry name" value="NITRATE_NITRITE SENSOR PROTEIN NARQ"/>
    <property type="match status" value="1"/>
</dbReference>
<evidence type="ECO:0000256" key="10">
    <source>
        <dbReference type="SAM" id="Phobius"/>
    </source>
</evidence>
<dbReference type="InterPro" id="IPR050482">
    <property type="entry name" value="Sensor_HK_TwoCompSys"/>
</dbReference>
<accession>A0ABQ1MM59</accession>
<feature type="repeat" description="TPR" evidence="9">
    <location>
        <begin position="132"/>
        <end position="165"/>
    </location>
</feature>
<protein>
    <recommendedName>
        <fullName evidence="2">histidine kinase</fullName>
        <ecNumber evidence="2">2.7.13.3</ecNumber>
    </recommendedName>
</protein>
<evidence type="ECO:0000256" key="3">
    <source>
        <dbReference type="ARBA" id="ARBA00022553"/>
    </source>
</evidence>
<evidence type="ECO:0000313" key="13">
    <source>
        <dbReference type="Proteomes" id="UP000635885"/>
    </source>
</evidence>
<evidence type="ECO:0000256" key="8">
    <source>
        <dbReference type="ARBA" id="ARBA00023012"/>
    </source>
</evidence>
<sequence>MFASKKNQYIFFPLLFCIFSIYSLELAGYQKINKDSLTTFLSSKASSKDKFEKLKTILSGLTKNDPLKEVIFYYQEGIKLAEETENYADLGDWSVLLYEIYRGESNKEQAALDLMLYASKFVSKIEESRIRGNIYLKLAAAYYSQTNFSEAIKAYSQATEEFSDKDSIFVADALFFRAQAKDYKGELLGSMNDYQLARTYYENLKDQDYVNYVNNGMAVLFSKYGIYEEAEKIRLKISENYLSEKNIYDWSITLYNQSRDYAKQKQNEKSFEILNRVYQKIGNDSTSDPEIRAIVNLSLSNHYSEIEDFKNQQKLFDEAVNIIEKELKGNTFIKLPFLKSRILMEESRGNLMQAKSLIREYRLDAIETANMDQIMDAHLMESRILRKTGDYKTAYESLEKYKSFNDSLFQANQANSFVYYQTLYETEKKEREILNKSREIEQITASTRTKIIILVIISFLIIAGLVLWFLLKNLKAAKKAKSLQEKFSRDLLLSQENERKRISKDLHDGLGQSLLLIKNKVAMDKDTAAANLLNLAIEELRGISRSLHPFQLEELGLTNAIKNVLDQIDEETDIFISSELDPVDDLFSIDQQLHIYRLVQETFNNILKHANATAVRVTIIRDKKMVHLSIEDNGVGFNFSEKYQDFQSLGLKTLKERTATLGGIMKVDSEKGKGTNFSFLFYQ</sequence>
<evidence type="ECO:0000256" key="5">
    <source>
        <dbReference type="ARBA" id="ARBA00022741"/>
    </source>
</evidence>
<keyword evidence="4" id="KW-0808">Transferase</keyword>
<evidence type="ECO:0000259" key="11">
    <source>
        <dbReference type="PROSITE" id="PS50109"/>
    </source>
</evidence>
<dbReference type="PANTHER" id="PTHR24421">
    <property type="entry name" value="NITRATE/NITRITE SENSOR PROTEIN NARX-RELATED"/>
    <property type="match status" value="1"/>
</dbReference>
<keyword evidence="5" id="KW-0547">Nucleotide-binding</keyword>
<evidence type="ECO:0000256" key="7">
    <source>
        <dbReference type="ARBA" id="ARBA00022840"/>
    </source>
</evidence>
<dbReference type="Gene3D" id="1.20.5.1930">
    <property type="match status" value="1"/>
</dbReference>
<dbReference type="Pfam" id="PF07730">
    <property type="entry name" value="HisKA_3"/>
    <property type="match status" value="1"/>
</dbReference>
<feature type="domain" description="Histidine kinase" evidence="11">
    <location>
        <begin position="505"/>
        <end position="683"/>
    </location>
</feature>
<evidence type="ECO:0000256" key="9">
    <source>
        <dbReference type="PROSITE-ProRule" id="PRU00339"/>
    </source>
</evidence>
<dbReference type="InterPro" id="IPR011712">
    <property type="entry name" value="Sig_transdc_His_kin_sub3_dim/P"/>
</dbReference>
<evidence type="ECO:0000256" key="6">
    <source>
        <dbReference type="ARBA" id="ARBA00022777"/>
    </source>
</evidence>
<keyword evidence="9" id="KW-0802">TPR repeat</keyword>
<keyword evidence="10" id="KW-1133">Transmembrane helix</keyword>
<gene>
    <name evidence="12" type="ORF">GCM10010993_20940</name>
</gene>
<dbReference type="EC" id="2.7.13.3" evidence="2"/>
<dbReference type="CDD" id="cd16917">
    <property type="entry name" value="HATPase_UhpB-NarQ-NarX-like"/>
    <property type="match status" value="1"/>
</dbReference>
<dbReference type="InterPro" id="IPR005467">
    <property type="entry name" value="His_kinase_dom"/>
</dbReference>
<dbReference type="Gene3D" id="3.30.565.10">
    <property type="entry name" value="Histidine kinase-like ATPase, C-terminal domain"/>
    <property type="match status" value="1"/>
</dbReference>
<dbReference type="PROSITE" id="PS50109">
    <property type="entry name" value="HIS_KIN"/>
    <property type="match status" value="1"/>
</dbReference>
<dbReference type="SMART" id="SM00028">
    <property type="entry name" value="TPR"/>
    <property type="match status" value="3"/>
</dbReference>